<accession>A0A6I4LXS5</accession>
<dbReference type="SUPFAM" id="SSF64376">
    <property type="entry name" value="YlxR-like"/>
    <property type="match status" value="1"/>
</dbReference>
<protein>
    <submittedName>
        <fullName evidence="3">DUF448 domain-containing protein</fullName>
    </submittedName>
</protein>
<evidence type="ECO:0000256" key="1">
    <source>
        <dbReference type="SAM" id="MobiDB-lite"/>
    </source>
</evidence>
<dbReference type="OrthoDB" id="9799836at2"/>
<evidence type="ECO:0000313" key="4">
    <source>
        <dbReference type="Proteomes" id="UP000471147"/>
    </source>
</evidence>
<proteinExistence type="predicted"/>
<feature type="domain" description="YlxR" evidence="2">
    <location>
        <begin position="32"/>
        <end position="97"/>
    </location>
</feature>
<keyword evidence="4" id="KW-1185">Reference proteome</keyword>
<dbReference type="PANTHER" id="PTHR34215">
    <property type="entry name" value="BLL0784 PROTEIN"/>
    <property type="match status" value="1"/>
</dbReference>
<sequence>MRSSWPRVPIGSKRRTRLQRTTPNENRHSPIRKCILSGEHGDRATLIRLALGPDGTVAPDVFAKAPGRGAWIGVNHEELAKAQDKGKLAGLLRRAFKTEKIALIDDLAGRIERGLEKAFLDRLGLEARAGHLILGAEKIDAASRSGQVRLLLHASDASTDGSGKRDQAWRVGEDAEGTGKGGVKLPVDRDALSAALGRQNAVHVALIDQKAADRVTHHLGRWLNFKGCSNAPLDSASNASEKWGPDTDIPAID</sequence>
<dbReference type="Proteomes" id="UP000471147">
    <property type="component" value="Unassembled WGS sequence"/>
</dbReference>
<gene>
    <name evidence="3" type="ORF">EUU23_03865</name>
</gene>
<feature type="compositionally biased region" description="Basic and acidic residues" evidence="1">
    <location>
        <begin position="162"/>
        <end position="173"/>
    </location>
</feature>
<evidence type="ECO:0000313" key="3">
    <source>
        <dbReference type="EMBL" id="MVZ96840.1"/>
    </source>
</evidence>
<evidence type="ECO:0000259" key="2">
    <source>
        <dbReference type="Pfam" id="PF04296"/>
    </source>
</evidence>
<dbReference type="Pfam" id="PF04296">
    <property type="entry name" value="YlxR"/>
    <property type="match status" value="1"/>
</dbReference>
<dbReference type="SUPFAM" id="SSF55315">
    <property type="entry name" value="L30e-like"/>
    <property type="match status" value="1"/>
</dbReference>
<dbReference type="InterPro" id="IPR007393">
    <property type="entry name" value="YlxR_dom"/>
</dbReference>
<dbReference type="AlphaFoldDB" id="A0A6I4LXS5"/>
<organism evidence="3 4">
    <name type="scientific">Sphingorhabdus profundilacus</name>
    <dbReference type="NCBI Taxonomy" id="2509718"/>
    <lineage>
        <taxon>Bacteria</taxon>
        <taxon>Pseudomonadati</taxon>
        <taxon>Pseudomonadota</taxon>
        <taxon>Alphaproteobacteria</taxon>
        <taxon>Sphingomonadales</taxon>
        <taxon>Sphingomonadaceae</taxon>
        <taxon>Sphingorhabdus</taxon>
    </lineage>
</organism>
<dbReference type="InterPro" id="IPR035931">
    <property type="entry name" value="YlxR-like_sf"/>
</dbReference>
<dbReference type="Gene3D" id="3.30.1330.30">
    <property type="match status" value="1"/>
</dbReference>
<dbReference type="InterPro" id="IPR037465">
    <property type="entry name" value="YlxR"/>
</dbReference>
<dbReference type="Gene3D" id="3.30.1230.10">
    <property type="entry name" value="YlxR-like"/>
    <property type="match status" value="1"/>
</dbReference>
<comment type="caution">
    <text evidence="3">The sequence shown here is derived from an EMBL/GenBank/DDBJ whole genome shotgun (WGS) entry which is preliminary data.</text>
</comment>
<feature type="region of interest" description="Disordered" evidence="1">
    <location>
        <begin position="1"/>
        <end position="29"/>
    </location>
</feature>
<dbReference type="EMBL" id="SDWJ01000001">
    <property type="protein sequence ID" value="MVZ96840.1"/>
    <property type="molecule type" value="Genomic_DNA"/>
</dbReference>
<dbReference type="PANTHER" id="PTHR34215:SF1">
    <property type="entry name" value="YLXR DOMAIN-CONTAINING PROTEIN"/>
    <property type="match status" value="1"/>
</dbReference>
<name>A0A6I4LXS5_9SPHN</name>
<feature type="region of interest" description="Disordered" evidence="1">
    <location>
        <begin position="157"/>
        <end position="182"/>
    </location>
</feature>
<dbReference type="InterPro" id="IPR029064">
    <property type="entry name" value="Ribosomal_eL30-like_sf"/>
</dbReference>
<reference evidence="3 4" key="1">
    <citation type="submission" date="2019-01" db="EMBL/GenBank/DDBJ databases">
        <title>Sphingorhabdus lacus sp.nov., isolated from an oligotrophic freshwater lake.</title>
        <authorList>
            <person name="Park M."/>
        </authorList>
    </citation>
    <scope>NUCLEOTIDE SEQUENCE [LARGE SCALE GENOMIC DNA]</scope>
    <source>
        <strain evidence="3 4">IMCC26285</strain>
    </source>
</reference>